<gene>
    <name evidence="2" type="ORF">BFG57_14660</name>
</gene>
<evidence type="ECO:0000313" key="3">
    <source>
        <dbReference type="Proteomes" id="UP000095209"/>
    </source>
</evidence>
<proteinExistence type="predicted"/>
<feature type="transmembrane region" description="Helical" evidence="1">
    <location>
        <begin position="6"/>
        <end position="26"/>
    </location>
</feature>
<dbReference type="EMBL" id="MJEH01000021">
    <property type="protein sequence ID" value="OEH92912.1"/>
    <property type="molecule type" value="Genomic_DNA"/>
</dbReference>
<sequence length="168" mass="19052">MSRNTIRAFAFGMITAATILTIVYFVDSKQLSPTAELTITEENVNEYLTANNKVQLTKEEYDILLKTKEQLATHEQQNTNNELITDNEIKGSETKEEQEDVYSFTYIIHEGTSSTEVSKILEENKIIDNADDFNKFLMRNGLAGSIQVGTYEITKGMSYETISELLTK</sequence>
<name>A0A1E5LFR0_9BACI</name>
<accession>A0A1E5LFR0</accession>
<evidence type="ECO:0000313" key="2">
    <source>
        <dbReference type="EMBL" id="OEH92912.1"/>
    </source>
</evidence>
<keyword evidence="3" id="KW-1185">Reference proteome</keyword>
<dbReference type="Gene3D" id="3.30.1490.480">
    <property type="entry name" value="Endolytic murein transglycosylase"/>
    <property type="match status" value="1"/>
</dbReference>
<keyword evidence="1" id="KW-0472">Membrane</keyword>
<protein>
    <recommendedName>
        <fullName evidence="4">Aminodeoxychorismate lyase</fullName>
    </recommendedName>
</protein>
<comment type="caution">
    <text evidence="2">The sequence shown here is derived from an EMBL/GenBank/DDBJ whole genome shotgun (WGS) entry which is preliminary data.</text>
</comment>
<dbReference type="Proteomes" id="UP000095209">
    <property type="component" value="Unassembled WGS sequence"/>
</dbReference>
<dbReference type="RefSeq" id="WP_069717090.1">
    <property type="nucleotide sequence ID" value="NZ_MJEH01000021.1"/>
</dbReference>
<dbReference type="STRING" id="1305675.BFG57_14660"/>
<keyword evidence="1" id="KW-1133">Transmembrane helix</keyword>
<evidence type="ECO:0000256" key="1">
    <source>
        <dbReference type="SAM" id="Phobius"/>
    </source>
</evidence>
<keyword evidence="1" id="KW-0812">Transmembrane</keyword>
<dbReference type="AlphaFoldDB" id="A0A1E5LFR0"/>
<organism evidence="2 3">
    <name type="scientific">Bacillus solimangrovi</name>
    <dbReference type="NCBI Taxonomy" id="1305675"/>
    <lineage>
        <taxon>Bacteria</taxon>
        <taxon>Bacillati</taxon>
        <taxon>Bacillota</taxon>
        <taxon>Bacilli</taxon>
        <taxon>Bacillales</taxon>
        <taxon>Bacillaceae</taxon>
        <taxon>Bacillus</taxon>
    </lineage>
</organism>
<dbReference type="OrthoDB" id="2138957at2"/>
<evidence type="ECO:0008006" key="4">
    <source>
        <dbReference type="Google" id="ProtNLM"/>
    </source>
</evidence>
<reference evidence="2 3" key="1">
    <citation type="submission" date="2016-08" db="EMBL/GenBank/DDBJ databases">
        <title>Genome of Bacillus solimangrovi GH2-4.</title>
        <authorList>
            <person name="Lim S."/>
            <person name="Kim B.-C."/>
        </authorList>
    </citation>
    <scope>NUCLEOTIDE SEQUENCE [LARGE SCALE GENOMIC DNA]</scope>
    <source>
        <strain evidence="2 3">GH2-4</strain>
    </source>
</reference>